<evidence type="ECO:0000256" key="1">
    <source>
        <dbReference type="ARBA" id="ARBA00004418"/>
    </source>
</evidence>
<dbReference type="Gene3D" id="3.40.190.10">
    <property type="entry name" value="Periplasmic binding protein-like II"/>
    <property type="match status" value="2"/>
</dbReference>
<comment type="subcellular location">
    <subcellularLocation>
        <location evidence="1">Periplasm</location>
    </subcellularLocation>
</comment>
<dbReference type="SUPFAM" id="SSF53850">
    <property type="entry name" value="Periplasmic binding protein-like II"/>
    <property type="match status" value="1"/>
</dbReference>
<keyword evidence="5" id="KW-1185">Reference proteome</keyword>
<dbReference type="PANTHER" id="PTHR30024">
    <property type="entry name" value="ALIPHATIC SULFONATES-BINDING PROTEIN-RELATED"/>
    <property type="match status" value="1"/>
</dbReference>
<evidence type="ECO:0000256" key="2">
    <source>
        <dbReference type="ARBA" id="ARBA00010742"/>
    </source>
</evidence>
<comment type="similarity">
    <text evidence="2">Belongs to the bacterial solute-binding protein SsuA/TauA family.</text>
</comment>
<dbReference type="RefSeq" id="WP_285981119.1">
    <property type="nucleotide sequence ID" value="NZ_JASVDS010000001.1"/>
</dbReference>
<evidence type="ECO:0000313" key="5">
    <source>
        <dbReference type="Proteomes" id="UP001238603"/>
    </source>
</evidence>
<reference evidence="4 5" key="1">
    <citation type="submission" date="2023-06" db="EMBL/GenBank/DDBJ databases">
        <title>Pelomonas sp. APW6 16S ribosomal RNA gene genome sequencing and assembly.</title>
        <authorList>
            <person name="Woo H."/>
        </authorList>
    </citation>
    <scope>NUCLEOTIDE SEQUENCE [LARGE SCALE GENOMIC DNA]</scope>
    <source>
        <strain evidence="4 5">APW6</strain>
    </source>
</reference>
<dbReference type="Pfam" id="PF13379">
    <property type="entry name" value="NMT1_2"/>
    <property type="match status" value="1"/>
</dbReference>
<organism evidence="4 5">
    <name type="scientific">Roseateles subflavus</name>
    <dbReference type="NCBI Taxonomy" id="3053353"/>
    <lineage>
        <taxon>Bacteria</taxon>
        <taxon>Pseudomonadati</taxon>
        <taxon>Pseudomonadota</taxon>
        <taxon>Betaproteobacteria</taxon>
        <taxon>Burkholderiales</taxon>
        <taxon>Sphaerotilaceae</taxon>
        <taxon>Roseateles</taxon>
    </lineage>
</organism>
<gene>
    <name evidence="4" type="ORF">QRD43_03690</name>
</gene>
<name>A0ABT7LEV0_9BURK</name>
<dbReference type="EMBL" id="JASVDS010000001">
    <property type="protein sequence ID" value="MDL5030999.1"/>
    <property type="molecule type" value="Genomic_DNA"/>
</dbReference>
<sequence length="334" mass="35887">MVRAFPRHPDNACTRRHCLRRGGAALASLVGASMLAGCQPPPPLLRVGCIVFPGYELIVLARELGLLPPSRVRLIEMRNNTDTLHALATAQLEAACLTLDELLTARGNGLDLRVIAVLDSSAGADALMARPGLGDLRALAGQRIGTEDSASGALMLGAALSAAGLALPEVRKVPMSLDRSVELYRSGAVDAVVTAEPWASLLEKQGARRLFDSRSIPDRIVDVLAVRAEAIQGRPEALRALLRGHFAALHHLRQQPQDAARLMAPRLSLRPEEVAAAFQGLILPDAARNREMLAPEGSLARSARQLVRLLLDQGLMATPPSMNQWLDPRFLPED</sequence>
<keyword evidence="3" id="KW-0732">Signal</keyword>
<dbReference type="PANTHER" id="PTHR30024:SF47">
    <property type="entry name" value="TAURINE-BINDING PERIPLASMIC PROTEIN"/>
    <property type="match status" value="1"/>
</dbReference>
<comment type="caution">
    <text evidence="4">The sequence shown here is derived from an EMBL/GenBank/DDBJ whole genome shotgun (WGS) entry which is preliminary data.</text>
</comment>
<accession>A0ABT7LEV0</accession>
<proteinExistence type="inferred from homology"/>
<protein>
    <submittedName>
        <fullName evidence="4">ABC transporter substrate-binding protein</fullName>
    </submittedName>
</protein>
<evidence type="ECO:0000256" key="3">
    <source>
        <dbReference type="ARBA" id="ARBA00022729"/>
    </source>
</evidence>
<evidence type="ECO:0000313" key="4">
    <source>
        <dbReference type="EMBL" id="MDL5030999.1"/>
    </source>
</evidence>
<dbReference type="Proteomes" id="UP001238603">
    <property type="component" value="Unassembled WGS sequence"/>
</dbReference>